<dbReference type="GO" id="GO:0008833">
    <property type="term" value="F:deoxyribonuclease IV (phage-T4-induced) activity"/>
    <property type="evidence" value="ECO:0007669"/>
    <property type="project" value="InterPro"/>
</dbReference>
<sequence length="131" mass="15846">MSYKDYEYRSEAEAKFAKNLSSRHIKFEYERDKLIYIPKPKVYIPDFKIYRKDGSWFLVECKGYLKPTDRSKMKLVKEQNPDVDLRIIFFSANNKLNRNSKVHYWEWAEKVGYVWDEGVVPIEWLDCVCTK</sequence>
<proteinExistence type="predicted"/>
<gene>
    <name evidence="1" type="ORF">MM415B03038_0005</name>
</gene>
<dbReference type="SUPFAM" id="SSF52980">
    <property type="entry name" value="Restriction endonuclease-like"/>
    <property type="match status" value="1"/>
</dbReference>
<dbReference type="CDD" id="cd22324">
    <property type="entry name" value="Endonuclease_I"/>
    <property type="match status" value="1"/>
</dbReference>
<protein>
    <submittedName>
        <fullName evidence="1">Putative endonuclease I</fullName>
    </submittedName>
</protein>
<organism evidence="1">
    <name type="scientific">viral metagenome</name>
    <dbReference type="NCBI Taxonomy" id="1070528"/>
    <lineage>
        <taxon>unclassified sequences</taxon>
        <taxon>metagenomes</taxon>
        <taxon>organismal metagenomes</taxon>
    </lineage>
</organism>
<evidence type="ECO:0000313" key="1">
    <source>
        <dbReference type="EMBL" id="QJA87188.1"/>
    </source>
</evidence>
<keyword evidence="1" id="KW-0540">Nuclease</keyword>
<dbReference type="AlphaFoldDB" id="A0A6M3L1D0"/>
<reference evidence="1" key="1">
    <citation type="submission" date="2020-03" db="EMBL/GenBank/DDBJ databases">
        <title>The deep terrestrial virosphere.</title>
        <authorList>
            <person name="Holmfeldt K."/>
            <person name="Nilsson E."/>
            <person name="Simone D."/>
            <person name="Lopez-Fernandez M."/>
            <person name="Wu X."/>
            <person name="de Brujin I."/>
            <person name="Lundin D."/>
            <person name="Andersson A."/>
            <person name="Bertilsson S."/>
            <person name="Dopson M."/>
        </authorList>
    </citation>
    <scope>NUCLEOTIDE SEQUENCE</scope>
    <source>
        <strain evidence="1">MM415B03038</strain>
    </source>
</reference>
<name>A0A6M3L1D0_9ZZZZ</name>
<keyword evidence="1" id="KW-0378">Hydrolase</keyword>
<dbReference type="Gene3D" id="3.40.91.30">
    <property type="match status" value="1"/>
</dbReference>
<dbReference type="InterPro" id="IPR008029">
    <property type="entry name" value="Phage_T7_Gp3_endoDNaseI"/>
</dbReference>
<keyword evidence="1" id="KW-0255">Endonuclease</keyword>
<dbReference type="EMBL" id="MT142687">
    <property type="protein sequence ID" value="QJA87188.1"/>
    <property type="molecule type" value="Genomic_DNA"/>
</dbReference>
<dbReference type="GO" id="GO:0016032">
    <property type="term" value="P:viral process"/>
    <property type="evidence" value="ECO:0007669"/>
    <property type="project" value="InterPro"/>
</dbReference>
<dbReference type="Pfam" id="PF05367">
    <property type="entry name" value="Phage_endo_I"/>
    <property type="match status" value="1"/>
</dbReference>
<dbReference type="InterPro" id="IPR011335">
    <property type="entry name" value="Restrct_endonuc-II-like"/>
</dbReference>
<dbReference type="GO" id="GO:0015074">
    <property type="term" value="P:DNA integration"/>
    <property type="evidence" value="ECO:0007669"/>
    <property type="project" value="InterPro"/>
</dbReference>
<accession>A0A6M3L1D0</accession>